<accession>A0ABU0JR42</accession>
<protein>
    <submittedName>
        <fullName evidence="4">Membrane protein</fullName>
    </submittedName>
</protein>
<feature type="transmembrane region" description="Helical" evidence="3">
    <location>
        <begin position="112"/>
        <end position="134"/>
    </location>
</feature>
<feature type="transmembrane region" description="Helical" evidence="3">
    <location>
        <begin position="140"/>
        <end position="165"/>
    </location>
</feature>
<dbReference type="Pfam" id="PF07155">
    <property type="entry name" value="ECF-ribofla_trS"/>
    <property type="match status" value="1"/>
</dbReference>
<evidence type="ECO:0000256" key="3">
    <source>
        <dbReference type="SAM" id="Phobius"/>
    </source>
</evidence>
<sequence length="180" mass="19159">MKRKISTRRIVVTALFTAICFVGTQLKIELPLGGGNDTMIHLGTTAIFLAAIFIGPDAGISAGIGCALFDLMSPKHVAWTIPTLIIKGLTGYIVGKICFLNGAKGNSKVQNIVAFVVGGLISLFGYFIFNWLVFYGFHPALLKMIASSVTTGIGVAVTIPVSLILKPVINKSGVKIYEEN</sequence>
<organism evidence="4 5">
    <name type="scientific">Hathewaya limosa</name>
    <name type="common">Clostridium limosum</name>
    <dbReference type="NCBI Taxonomy" id="1536"/>
    <lineage>
        <taxon>Bacteria</taxon>
        <taxon>Bacillati</taxon>
        <taxon>Bacillota</taxon>
        <taxon>Clostridia</taxon>
        <taxon>Eubacteriales</taxon>
        <taxon>Clostridiaceae</taxon>
        <taxon>Hathewaya</taxon>
    </lineage>
</organism>
<dbReference type="PANTHER" id="PTHR37815">
    <property type="entry name" value="UPF0397 PROTEIN BC_2624-RELATED"/>
    <property type="match status" value="1"/>
</dbReference>
<comment type="caution">
    <text evidence="4">The sequence shown here is derived from an EMBL/GenBank/DDBJ whole genome shotgun (WGS) entry which is preliminary data.</text>
</comment>
<proteinExistence type="predicted"/>
<keyword evidence="5" id="KW-1185">Reference proteome</keyword>
<feature type="transmembrane region" description="Helical" evidence="3">
    <location>
        <begin position="42"/>
        <end position="69"/>
    </location>
</feature>
<gene>
    <name evidence="4" type="ORF">QOZ93_001275</name>
</gene>
<dbReference type="Gene3D" id="1.10.1760.20">
    <property type="match status" value="1"/>
</dbReference>
<dbReference type="Proteomes" id="UP001224418">
    <property type="component" value="Unassembled WGS sequence"/>
</dbReference>
<dbReference type="PANTHER" id="PTHR37815:SF3">
    <property type="entry name" value="UPF0397 PROTEIN SPR0429"/>
    <property type="match status" value="1"/>
</dbReference>
<keyword evidence="1 3" id="KW-0812">Transmembrane</keyword>
<evidence type="ECO:0000313" key="4">
    <source>
        <dbReference type="EMBL" id="MDQ0479534.1"/>
    </source>
</evidence>
<name>A0ABU0JR42_HATLI</name>
<evidence type="ECO:0000256" key="1">
    <source>
        <dbReference type="ARBA" id="ARBA00022692"/>
    </source>
</evidence>
<evidence type="ECO:0000313" key="5">
    <source>
        <dbReference type="Proteomes" id="UP001224418"/>
    </source>
</evidence>
<evidence type="ECO:0000256" key="2">
    <source>
        <dbReference type="ARBA" id="ARBA00022989"/>
    </source>
</evidence>
<keyword evidence="3" id="KW-0472">Membrane</keyword>
<dbReference type="RefSeq" id="WP_307355556.1">
    <property type="nucleotide sequence ID" value="NZ_BAAACJ010000033.1"/>
</dbReference>
<reference evidence="4 5" key="1">
    <citation type="submission" date="2023-07" db="EMBL/GenBank/DDBJ databases">
        <title>Genomic Encyclopedia of Type Strains, Phase IV (KMG-IV): sequencing the most valuable type-strain genomes for metagenomic binning, comparative biology and taxonomic classification.</title>
        <authorList>
            <person name="Goeker M."/>
        </authorList>
    </citation>
    <scope>NUCLEOTIDE SEQUENCE [LARGE SCALE GENOMIC DNA]</scope>
    <source>
        <strain evidence="4 5">DSM 1400</strain>
    </source>
</reference>
<dbReference type="InterPro" id="IPR009825">
    <property type="entry name" value="ECF_substrate-spec-like"/>
</dbReference>
<keyword evidence="2 3" id="KW-1133">Transmembrane helix</keyword>
<dbReference type="EMBL" id="JAUSWN010000009">
    <property type="protein sequence ID" value="MDQ0479534.1"/>
    <property type="molecule type" value="Genomic_DNA"/>
</dbReference>